<dbReference type="InterPro" id="IPR036640">
    <property type="entry name" value="ABC1_TM_sf"/>
</dbReference>
<dbReference type="GO" id="GO:0034775">
    <property type="term" value="P:glutathione transmembrane transport"/>
    <property type="evidence" value="ECO:0007669"/>
    <property type="project" value="InterPro"/>
</dbReference>
<dbReference type="GO" id="GO:0034040">
    <property type="term" value="F:ATPase-coupled lipid transmembrane transporter activity"/>
    <property type="evidence" value="ECO:0007669"/>
    <property type="project" value="TreeGrafter"/>
</dbReference>
<proteinExistence type="predicted"/>
<dbReference type="CDD" id="cd18584">
    <property type="entry name" value="ABC_6TM_AarD_CydD"/>
    <property type="match status" value="1"/>
</dbReference>
<dbReference type="InterPro" id="IPR039421">
    <property type="entry name" value="Type_1_exporter"/>
</dbReference>
<comment type="subcellular location">
    <subcellularLocation>
        <location evidence="1">Cell membrane</location>
        <topology evidence="1">Multi-pass membrane protein</topology>
    </subcellularLocation>
</comment>
<feature type="compositionally biased region" description="Basic and acidic residues" evidence="7">
    <location>
        <begin position="1012"/>
        <end position="1024"/>
    </location>
</feature>
<dbReference type="CDD" id="cd03228">
    <property type="entry name" value="ABCC_MRP_Like"/>
    <property type="match status" value="1"/>
</dbReference>
<dbReference type="Pfam" id="PF00664">
    <property type="entry name" value="ABC_membrane"/>
    <property type="match status" value="2"/>
</dbReference>
<dbReference type="SMART" id="SM00382">
    <property type="entry name" value="AAA"/>
    <property type="match status" value="2"/>
</dbReference>
<reference evidence="11 12" key="1">
    <citation type="submission" date="2019-12" db="EMBL/GenBank/DDBJ databases">
        <authorList>
            <person name="Li J."/>
            <person name="Shi Y."/>
            <person name="Xu G."/>
            <person name="Xiao D."/>
            <person name="Ran X."/>
        </authorList>
    </citation>
    <scope>NUCLEOTIDE SEQUENCE [LARGE SCALE GENOMIC DNA]</scope>
    <source>
        <strain evidence="11 12">JCM 15915</strain>
    </source>
</reference>
<dbReference type="PANTHER" id="PTHR24221:SF654">
    <property type="entry name" value="ATP-BINDING CASSETTE SUB-FAMILY B MEMBER 6"/>
    <property type="match status" value="1"/>
</dbReference>
<feature type="domain" description="ABC transmembrane type-1" evidence="10">
    <location>
        <begin position="95"/>
        <end position="353"/>
    </location>
</feature>
<feature type="transmembrane region" description="Helical" evidence="8">
    <location>
        <begin position="843"/>
        <end position="863"/>
    </location>
</feature>
<evidence type="ECO:0000256" key="2">
    <source>
        <dbReference type="ARBA" id="ARBA00022692"/>
    </source>
</evidence>
<evidence type="ECO:0000256" key="8">
    <source>
        <dbReference type="SAM" id="Phobius"/>
    </source>
</evidence>
<dbReference type="GO" id="GO:0005886">
    <property type="term" value="C:plasma membrane"/>
    <property type="evidence" value="ECO:0007669"/>
    <property type="project" value="UniProtKB-SubCell"/>
</dbReference>
<dbReference type="Proteomes" id="UP000462152">
    <property type="component" value="Unassembled WGS sequence"/>
</dbReference>
<evidence type="ECO:0000256" key="5">
    <source>
        <dbReference type="ARBA" id="ARBA00022989"/>
    </source>
</evidence>
<sequence length="1247" mass="130856">MSVADNDQQDRRRANRRPPLGPHARRVLPVLGALSALRALGLVGFSAAVGSLMTALAQAAFTAASHGVGRTASTGWTDFIGSHSAGADGILPHWLTGSDPGSWSWGAAVLGVAGLALRALADWGLSVAAQRAATETKSTIRQGVLRRVLSAPRSRTAGGTAASDGAVAVLVSRGLDALDDYYVRTITALVSTGVIPAILLVVVLLADPISALVLVLTLPLVPVFMVLIGKTTQNDTREAQSQLLRLSQHIVELSRGLPVLVGLKREQAQSRALNDLGESYRKRTMTTLRSAFQSSLALELITTISVALVAVFIGLRLVSGQIGLDTALLVLLLAPECFQPLRDVGTAFHQSQDGVDALRRSEEILEEPTGASVVSPSSDAAISVSGLTVEYPGRGRALDDVSFVLEPKTTTLLTGPSGCGKTTLLKTMADMVRDGHDARAGDRTAVAGSVFVPDSVAWIGQSPSFLAATVVEEVGLYANPENASTWLGDLTGQNGESQEEATRARALWGPVIDASLRSVGLEDLGSVAPAALSAGQARRLAIARVLAAVRPAGGNLHARSMGPSQWLVLVDEPTAHLDRRAAGMVSDALRELTESGATVLWVTHDPAAAPSSAGRIDLDQAGRLVRHVQATRSERVTSAPAKGCTTAADALGAECGDRERRATPHHGSWSADGGRNGSWTSGVRGTLRTLFRVTGLRASQVWAPVLLSFLTVAFGASLTALSGWLIVRASQQPGMMYLMVAIVGVRFFGLGRAVFRYLERLLTHDVVLKAANRLRSNAWDSMGETALSLRSLLRGGTFLDRLVGDVDEVRDSLPRVLLPIATNVPTMIAAVIATYLTVPSATWVVAAAALVTSLLAPWLVLVADRRAETASRDAVQRTLRGALGAMESAEDLKGNRLGDAVLRVLAGQDRLALAAARRSATATGLGNALSLVTWWAAALGIAVIAWDPVSTGDIAAPVAAIPVLLCTALVEPSSQAIDSVRAWPAFARLVAKISPVSEAPESPSHPAGIPGQRDDREPTEPSEARELCLDDISARWPGMAEPAIRGVTGRVGRGQALGITGPSGAGKTTTLAVLLGFLRPERGSIRVDGREMAPEQLRGASAWCPQDAYIFDSTVRGNLLLARPRESAPSDQELDTMVRRVGLGSLLDSMEYGLDTRVGAGGSRLSGGQRQRLAMARALLTNAPFLLVDEPTAHLDEPSAAALVEELDRATRGSSDEAGPGTIVISHRPTDLGHCRSVVTLGRGAGQ</sequence>
<comment type="caution">
    <text evidence="11">The sequence shown here is derived from an EMBL/GenBank/DDBJ whole genome shotgun (WGS) entry which is preliminary data.</text>
</comment>
<evidence type="ECO:0000256" key="1">
    <source>
        <dbReference type="ARBA" id="ARBA00004651"/>
    </source>
</evidence>
<feature type="transmembrane region" description="Helical" evidence="8">
    <location>
        <begin position="701"/>
        <end position="724"/>
    </location>
</feature>
<dbReference type="GO" id="GO:0045454">
    <property type="term" value="P:cell redox homeostasis"/>
    <property type="evidence" value="ECO:0007669"/>
    <property type="project" value="InterPro"/>
</dbReference>
<keyword evidence="3" id="KW-0547">Nucleotide-binding</keyword>
<dbReference type="Gene3D" id="3.40.50.300">
    <property type="entry name" value="P-loop containing nucleotide triphosphate hydrolases"/>
    <property type="match status" value="2"/>
</dbReference>
<feature type="transmembrane region" description="Helical" evidence="8">
    <location>
        <begin position="27"/>
        <end position="49"/>
    </location>
</feature>
<keyword evidence="5 8" id="KW-1133">Transmembrane helix</keyword>
<feature type="region of interest" description="Disordered" evidence="7">
    <location>
        <begin position="997"/>
        <end position="1024"/>
    </location>
</feature>
<feature type="transmembrane region" description="Helical" evidence="8">
    <location>
        <begin position="291"/>
        <end position="315"/>
    </location>
</feature>
<dbReference type="PROSITE" id="PS00211">
    <property type="entry name" value="ABC_TRANSPORTER_1"/>
    <property type="match status" value="2"/>
</dbReference>
<evidence type="ECO:0000256" key="7">
    <source>
        <dbReference type="SAM" id="MobiDB-lite"/>
    </source>
</evidence>
<dbReference type="SUPFAM" id="SSF52540">
    <property type="entry name" value="P-loop containing nucleoside triphosphate hydrolases"/>
    <property type="match status" value="2"/>
</dbReference>
<feature type="transmembrane region" description="Helical" evidence="8">
    <location>
        <begin position="925"/>
        <end position="946"/>
    </location>
</feature>
<organism evidence="11 12">
    <name type="scientific">Rothia koreensis</name>
    <dbReference type="NCBI Taxonomy" id="592378"/>
    <lineage>
        <taxon>Bacteria</taxon>
        <taxon>Bacillati</taxon>
        <taxon>Actinomycetota</taxon>
        <taxon>Actinomycetes</taxon>
        <taxon>Micrococcales</taxon>
        <taxon>Micrococcaceae</taxon>
        <taxon>Rothia</taxon>
    </lineage>
</organism>
<gene>
    <name evidence="11" type="primary">cydC</name>
    <name evidence="11" type="ORF">GMA10_05555</name>
</gene>
<name>A0A7K1LIB4_9MICC</name>
<feature type="transmembrane region" description="Helical" evidence="8">
    <location>
        <begin position="181"/>
        <end position="203"/>
    </location>
</feature>
<dbReference type="InterPro" id="IPR011527">
    <property type="entry name" value="ABC1_TM_dom"/>
</dbReference>
<dbReference type="InterPro" id="IPR027417">
    <property type="entry name" value="P-loop_NTPase"/>
</dbReference>
<dbReference type="NCBIfam" id="TIGR02868">
    <property type="entry name" value="CydC"/>
    <property type="match status" value="1"/>
</dbReference>
<dbReference type="InterPro" id="IPR003593">
    <property type="entry name" value="AAA+_ATPase"/>
</dbReference>
<dbReference type="Pfam" id="PF00005">
    <property type="entry name" value="ABC_tran"/>
    <property type="match status" value="2"/>
</dbReference>
<feature type="region of interest" description="Disordered" evidence="7">
    <location>
        <begin position="1"/>
        <end position="21"/>
    </location>
</feature>
<evidence type="ECO:0000256" key="3">
    <source>
        <dbReference type="ARBA" id="ARBA00022741"/>
    </source>
</evidence>
<feature type="domain" description="ABC transmembrane type-1" evidence="10">
    <location>
        <begin position="705"/>
        <end position="985"/>
    </location>
</feature>
<evidence type="ECO:0000259" key="9">
    <source>
        <dbReference type="PROSITE" id="PS50893"/>
    </source>
</evidence>
<dbReference type="InterPro" id="IPR014223">
    <property type="entry name" value="ABC_CydC/D"/>
</dbReference>
<feature type="transmembrane region" description="Helical" evidence="8">
    <location>
        <begin position="816"/>
        <end position="837"/>
    </location>
</feature>
<keyword evidence="4" id="KW-0067">ATP-binding</keyword>
<dbReference type="AlphaFoldDB" id="A0A7K1LIB4"/>
<dbReference type="PROSITE" id="PS50929">
    <property type="entry name" value="ABC_TM1F"/>
    <property type="match status" value="2"/>
</dbReference>
<feature type="domain" description="ABC transporter" evidence="9">
    <location>
        <begin position="1027"/>
        <end position="1247"/>
    </location>
</feature>
<keyword evidence="12" id="KW-1185">Reference proteome</keyword>
<keyword evidence="6 8" id="KW-0472">Membrane</keyword>
<evidence type="ECO:0000256" key="6">
    <source>
        <dbReference type="ARBA" id="ARBA00023136"/>
    </source>
</evidence>
<protein>
    <submittedName>
        <fullName evidence="11">Thiol reductant ABC exporter subunit CydC</fullName>
    </submittedName>
</protein>
<dbReference type="GO" id="GO:0016887">
    <property type="term" value="F:ATP hydrolysis activity"/>
    <property type="evidence" value="ECO:0007669"/>
    <property type="project" value="InterPro"/>
</dbReference>
<dbReference type="GO" id="GO:0005524">
    <property type="term" value="F:ATP binding"/>
    <property type="evidence" value="ECO:0007669"/>
    <property type="project" value="UniProtKB-KW"/>
</dbReference>
<dbReference type="SUPFAM" id="SSF90123">
    <property type="entry name" value="ABC transporter transmembrane region"/>
    <property type="match status" value="2"/>
</dbReference>
<dbReference type="EMBL" id="WOGT01000002">
    <property type="protein sequence ID" value="MUN54682.1"/>
    <property type="molecule type" value="Genomic_DNA"/>
</dbReference>
<dbReference type="InterPro" id="IPR017871">
    <property type="entry name" value="ABC_transporter-like_CS"/>
</dbReference>
<feature type="domain" description="ABC transporter" evidence="9">
    <location>
        <begin position="382"/>
        <end position="646"/>
    </location>
</feature>
<evidence type="ECO:0000256" key="4">
    <source>
        <dbReference type="ARBA" id="ARBA00022840"/>
    </source>
</evidence>
<dbReference type="OrthoDB" id="3237158at2"/>
<feature type="transmembrane region" description="Helical" evidence="8">
    <location>
        <begin position="209"/>
        <end position="228"/>
    </location>
</feature>
<feature type="transmembrane region" description="Helical" evidence="8">
    <location>
        <begin position="102"/>
        <end position="121"/>
    </location>
</feature>
<evidence type="ECO:0000313" key="12">
    <source>
        <dbReference type="Proteomes" id="UP000462152"/>
    </source>
</evidence>
<evidence type="ECO:0000259" key="10">
    <source>
        <dbReference type="PROSITE" id="PS50929"/>
    </source>
</evidence>
<dbReference type="InterPro" id="IPR003439">
    <property type="entry name" value="ABC_transporter-like_ATP-bd"/>
</dbReference>
<dbReference type="GO" id="GO:0140359">
    <property type="term" value="F:ABC-type transporter activity"/>
    <property type="evidence" value="ECO:0007669"/>
    <property type="project" value="InterPro"/>
</dbReference>
<dbReference type="PROSITE" id="PS50893">
    <property type="entry name" value="ABC_TRANSPORTER_2"/>
    <property type="match status" value="2"/>
</dbReference>
<evidence type="ECO:0000313" key="11">
    <source>
        <dbReference type="EMBL" id="MUN54682.1"/>
    </source>
</evidence>
<accession>A0A7K1LIB4</accession>
<dbReference type="Gene3D" id="1.20.1560.10">
    <property type="entry name" value="ABC transporter type 1, transmembrane domain"/>
    <property type="match status" value="2"/>
</dbReference>
<dbReference type="PANTHER" id="PTHR24221">
    <property type="entry name" value="ATP-BINDING CASSETTE SUB-FAMILY B"/>
    <property type="match status" value="1"/>
</dbReference>
<dbReference type="RefSeq" id="WP_129315814.1">
    <property type="nucleotide sequence ID" value="NZ_NOIQ01000012.1"/>
</dbReference>
<keyword evidence="2 8" id="KW-0812">Transmembrane</keyword>